<dbReference type="Proteomes" id="UP000002171">
    <property type="component" value="Unassembled WGS sequence"/>
</dbReference>
<evidence type="ECO:0000256" key="1">
    <source>
        <dbReference type="SAM" id="MobiDB-lite"/>
    </source>
</evidence>
<dbReference type="AlphaFoldDB" id="A0A7U8GTL8"/>
<sequence length="71" mass="7990">MSGQYRYNTGLATYLENPMNRKKKIKQILTKKAKKANSKLAPKSTKPRYISKAERAELAANESSEIQSDAT</sequence>
<reference evidence="2 3" key="1">
    <citation type="submission" date="2006-02" db="EMBL/GenBank/DDBJ databases">
        <authorList>
            <person name="Pinhassi J."/>
            <person name="Pedros-Alio C."/>
            <person name="Ferriera S."/>
            <person name="Johnson J."/>
            <person name="Kravitz S."/>
            <person name="Halpern A."/>
            <person name="Remington K."/>
            <person name="Beeson K."/>
            <person name="Tran B."/>
            <person name="Rogers Y.-H."/>
            <person name="Friedman R."/>
            <person name="Venter J.C."/>
        </authorList>
    </citation>
    <scope>NUCLEOTIDE SEQUENCE [LARGE SCALE GENOMIC DNA]</scope>
    <source>
        <strain evidence="2 3">MED92</strain>
    </source>
</reference>
<proteinExistence type="predicted"/>
<organism evidence="2 3">
    <name type="scientific">Neptuniibacter caesariensis</name>
    <dbReference type="NCBI Taxonomy" id="207954"/>
    <lineage>
        <taxon>Bacteria</taxon>
        <taxon>Pseudomonadati</taxon>
        <taxon>Pseudomonadota</taxon>
        <taxon>Gammaproteobacteria</taxon>
        <taxon>Oceanospirillales</taxon>
        <taxon>Oceanospirillaceae</taxon>
        <taxon>Neptuniibacter</taxon>
    </lineage>
</organism>
<protein>
    <recommendedName>
        <fullName evidence="4">DUF2986 domain-containing protein</fullName>
    </recommendedName>
</protein>
<name>A0A7U8GTL8_NEPCE</name>
<evidence type="ECO:0000313" key="3">
    <source>
        <dbReference type="Proteomes" id="UP000002171"/>
    </source>
</evidence>
<feature type="compositionally biased region" description="Polar residues" evidence="1">
    <location>
        <begin position="61"/>
        <end position="71"/>
    </location>
</feature>
<dbReference type="EMBL" id="AAOW01000003">
    <property type="protein sequence ID" value="EAR62275.1"/>
    <property type="molecule type" value="Genomic_DNA"/>
</dbReference>
<dbReference type="InterPro" id="IPR021677">
    <property type="entry name" value="DUF2986"/>
</dbReference>
<gene>
    <name evidence="2" type="ORF">MED92_14598</name>
</gene>
<comment type="caution">
    <text evidence="2">The sequence shown here is derived from an EMBL/GenBank/DDBJ whole genome shotgun (WGS) entry which is preliminary data.</text>
</comment>
<keyword evidence="3" id="KW-1185">Reference proteome</keyword>
<accession>A0A7U8GTL8</accession>
<evidence type="ECO:0008006" key="4">
    <source>
        <dbReference type="Google" id="ProtNLM"/>
    </source>
</evidence>
<dbReference type="Pfam" id="PF11661">
    <property type="entry name" value="DUF2986"/>
    <property type="match status" value="1"/>
</dbReference>
<feature type="region of interest" description="Disordered" evidence="1">
    <location>
        <begin position="32"/>
        <end position="71"/>
    </location>
</feature>
<evidence type="ECO:0000313" key="2">
    <source>
        <dbReference type="EMBL" id="EAR62275.1"/>
    </source>
</evidence>